<dbReference type="PANTHER" id="PTHR45695">
    <property type="entry name" value="LEUCOKININ RECEPTOR-RELATED"/>
    <property type="match status" value="1"/>
</dbReference>
<keyword evidence="7 11" id="KW-0675">Receptor</keyword>
<evidence type="ECO:0000256" key="2">
    <source>
        <dbReference type="ARBA" id="ARBA00010663"/>
    </source>
</evidence>
<evidence type="ECO:0000256" key="8">
    <source>
        <dbReference type="ARBA" id="ARBA00023224"/>
    </source>
</evidence>
<dbReference type="EMBL" id="LNIX01000001">
    <property type="protein sequence ID" value="OXA62800.1"/>
    <property type="molecule type" value="Genomic_DNA"/>
</dbReference>
<evidence type="ECO:0000256" key="6">
    <source>
        <dbReference type="ARBA" id="ARBA00023136"/>
    </source>
</evidence>
<dbReference type="Gene3D" id="1.20.1070.10">
    <property type="entry name" value="Rhodopsin 7-helix transmembrane proteins"/>
    <property type="match status" value="2"/>
</dbReference>
<evidence type="ECO:0000313" key="12">
    <source>
        <dbReference type="Proteomes" id="UP000198287"/>
    </source>
</evidence>
<dbReference type="PANTHER" id="PTHR45695:SF9">
    <property type="entry name" value="LEUCOKININ RECEPTOR"/>
    <property type="match status" value="1"/>
</dbReference>
<keyword evidence="12" id="KW-1185">Reference proteome</keyword>
<keyword evidence="8" id="KW-0807">Transducer</keyword>
<evidence type="ECO:0000256" key="5">
    <source>
        <dbReference type="ARBA" id="ARBA00023040"/>
    </source>
</evidence>
<comment type="similarity">
    <text evidence="2">Belongs to the G-protein coupled receptor 1 family.</text>
</comment>
<evidence type="ECO:0000256" key="1">
    <source>
        <dbReference type="ARBA" id="ARBA00004141"/>
    </source>
</evidence>
<evidence type="ECO:0000256" key="9">
    <source>
        <dbReference type="SAM" id="Phobius"/>
    </source>
</evidence>
<keyword evidence="6 9" id="KW-0472">Membrane</keyword>
<comment type="subcellular location">
    <subcellularLocation>
        <location evidence="1">Membrane</location>
        <topology evidence="1">Multi-pass membrane protein</topology>
    </subcellularLocation>
</comment>
<dbReference type="Proteomes" id="UP000198287">
    <property type="component" value="Unassembled WGS sequence"/>
</dbReference>
<dbReference type="Pfam" id="PF00001">
    <property type="entry name" value="7tm_1"/>
    <property type="match status" value="1"/>
</dbReference>
<dbReference type="PRINTS" id="PR00237">
    <property type="entry name" value="GPCRRHODOPSN"/>
</dbReference>
<dbReference type="InterPro" id="IPR017452">
    <property type="entry name" value="GPCR_Rhodpsn_7TM"/>
</dbReference>
<evidence type="ECO:0000313" key="11">
    <source>
        <dbReference type="EMBL" id="OXA62800.1"/>
    </source>
</evidence>
<feature type="transmembrane region" description="Helical" evidence="9">
    <location>
        <begin position="82"/>
        <end position="106"/>
    </location>
</feature>
<dbReference type="OMA" id="RTIFCCK"/>
<evidence type="ECO:0000259" key="10">
    <source>
        <dbReference type="PROSITE" id="PS50262"/>
    </source>
</evidence>
<keyword evidence="5" id="KW-0297">G-protein coupled receptor</keyword>
<keyword evidence="3 9" id="KW-0812">Transmembrane</keyword>
<dbReference type="OrthoDB" id="2101615at2759"/>
<keyword evidence="4 9" id="KW-1133">Transmembrane helix</keyword>
<feature type="transmembrane region" description="Helical" evidence="9">
    <location>
        <begin position="118"/>
        <end position="138"/>
    </location>
</feature>
<accession>A0A226F081</accession>
<feature type="transmembrane region" description="Helical" evidence="9">
    <location>
        <begin position="42"/>
        <end position="70"/>
    </location>
</feature>
<feature type="domain" description="G-protein coupled receptors family 1 profile" evidence="10">
    <location>
        <begin position="91"/>
        <end position="282"/>
    </location>
</feature>
<evidence type="ECO:0000256" key="7">
    <source>
        <dbReference type="ARBA" id="ARBA00023170"/>
    </source>
</evidence>
<organism evidence="11 12">
    <name type="scientific">Folsomia candida</name>
    <name type="common">Springtail</name>
    <dbReference type="NCBI Taxonomy" id="158441"/>
    <lineage>
        <taxon>Eukaryota</taxon>
        <taxon>Metazoa</taxon>
        <taxon>Ecdysozoa</taxon>
        <taxon>Arthropoda</taxon>
        <taxon>Hexapoda</taxon>
        <taxon>Collembola</taxon>
        <taxon>Entomobryomorpha</taxon>
        <taxon>Isotomoidea</taxon>
        <taxon>Isotomidae</taxon>
        <taxon>Proisotominae</taxon>
        <taxon>Folsomia</taxon>
    </lineage>
</organism>
<evidence type="ECO:0000256" key="4">
    <source>
        <dbReference type="ARBA" id="ARBA00022989"/>
    </source>
</evidence>
<dbReference type="AlphaFoldDB" id="A0A226F081"/>
<dbReference type="GO" id="GO:0004930">
    <property type="term" value="F:G protein-coupled receptor activity"/>
    <property type="evidence" value="ECO:0007669"/>
    <property type="project" value="UniProtKB-KW"/>
</dbReference>
<sequence>MPNPRDVRFNLDHASFNESLLSLKNSTLDNLIQYPDFNQNPIMLSIVIVLFASESLIGVLANFLACVTIFLNKALQSPFNLYILNLSICDLLLGIVVLPMKAVVFPVQSRMNMTRFRIWRVLTCVWVIPCFLAAPNLFPARSVEWSFYSSYGEFTRSVCLDGFSEGFRVYYFIFLVIVMYITPQLFIIVTCFCVGRELLKKIPAQVNADNRAEVQQQGRTKMARMEFVVALSFLLSWTPFFLITAPTQVLMPNFLKRSHYFVTMVLIYLLAFSHSCFNPFITFAMSARIRKGSITIIRTIFCCKHGNLSRTESILLPEIQPNNITNGTSPQTTQAL</sequence>
<name>A0A226F081_FOLCA</name>
<dbReference type="SUPFAM" id="SSF81321">
    <property type="entry name" value="Family A G protein-coupled receptor-like"/>
    <property type="match status" value="1"/>
</dbReference>
<protein>
    <submittedName>
        <fullName evidence="11">Allatostatin-A receptor</fullName>
    </submittedName>
</protein>
<comment type="caution">
    <text evidence="11">The sequence shown here is derived from an EMBL/GenBank/DDBJ whole genome shotgun (WGS) entry which is preliminary data.</text>
</comment>
<dbReference type="InterPro" id="IPR000276">
    <property type="entry name" value="GPCR_Rhodpsn"/>
</dbReference>
<dbReference type="PROSITE" id="PS50262">
    <property type="entry name" value="G_PROTEIN_RECEP_F1_2"/>
    <property type="match status" value="1"/>
</dbReference>
<feature type="transmembrane region" description="Helical" evidence="9">
    <location>
        <begin position="259"/>
        <end position="281"/>
    </location>
</feature>
<dbReference type="GO" id="GO:0005886">
    <property type="term" value="C:plasma membrane"/>
    <property type="evidence" value="ECO:0007669"/>
    <property type="project" value="TreeGrafter"/>
</dbReference>
<evidence type="ECO:0000256" key="3">
    <source>
        <dbReference type="ARBA" id="ARBA00022692"/>
    </source>
</evidence>
<reference evidence="11 12" key="1">
    <citation type="submission" date="2015-12" db="EMBL/GenBank/DDBJ databases">
        <title>The genome of Folsomia candida.</title>
        <authorList>
            <person name="Faddeeva A."/>
            <person name="Derks M.F."/>
            <person name="Anvar Y."/>
            <person name="Smit S."/>
            <person name="Van Straalen N."/>
            <person name="Roelofs D."/>
        </authorList>
    </citation>
    <scope>NUCLEOTIDE SEQUENCE [LARGE SCALE GENOMIC DNA]</scope>
    <source>
        <strain evidence="11 12">VU population</strain>
        <tissue evidence="11">Whole body</tissue>
    </source>
</reference>
<feature type="transmembrane region" description="Helical" evidence="9">
    <location>
        <begin position="227"/>
        <end position="247"/>
    </location>
</feature>
<gene>
    <name evidence="11" type="ORF">Fcan01_01270</name>
</gene>
<feature type="transmembrane region" description="Helical" evidence="9">
    <location>
        <begin position="170"/>
        <end position="195"/>
    </location>
</feature>
<proteinExistence type="inferred from homology"/>